<comment type="caution">
    <text evidence="1">The sequence shown here is derived from an EMBL/GenBank/DDBJ whole genome shotgun (WGS) entry which is preliminary data.</text>
</comment>
<name>A0ABT8WCX8_9FLAO</name>
<evidence type="ECO:0000313" key="2">
    <source>
        <dbReference type="Proteomes" id="UP001176883"/>
    </source>
</evidence>
<dbReference type="Proteomes" id="UP001176883">
    <property type="component" value="Unassembled WGS sequence"/>
</dbReference>
<protein>
    <submittedName>
        <fullName evidence="1">Uncharacterized protein</fullName>
    </submittedName>
</protein>
<accession>A0ABT8WCX8</accession>
<proteinExistence type="predicted"/>
<dbReference type="EMBL" id="JAUOEK010000135">
    <property type="protein sequence ID" value="MDO5970871.1"/>
    <property type="molecule type" value="Genomic_DNA"/>
</dbReference>
<reference evidence="1" key="1">
    <citation type="submission" date="2023-07" db="EMBL/GenBank/DDBJ databases">
        <title>Two novel species in the genus Flavivirga.</title>
        <authorList>
            <person name="Kwon K."/>
        </authorList>
    </citation>
    <scope>NUCLEOTIDE SEQUENCE</scope>
    <source>
        <strain evidence="1">KCTC 52353</strain>
    </source>
</reference>
<dbReference type="RefSeq" id="WP_303278569.1">
    <property type="nucleotide sequence ID" value="NZ_JAUOEK010000135.1"/>
</dbReference>
<keyword evidence="2" id="KW-1185">Reference proteome</keyword>
<organism evidence="1 2">
    <name type="scientific">Flavivirga aquimarina</name>
    <dbReference type="NCBI Taxonomy" id="2027862"/>
    <lineage>
        <taxon>Bacteria</taxon>
        <taxon>Pseudomonadati</taxon>
        <taxon>Bacteroidota</taxon>
        <taxon>Flavobacteriia</taxon>
        <taxon>Flavobacteriales</taxon>
        <taxon>Flavobacteriaceae</taxon>
        <taxon>Flavivirga</taxon>
    </lineage>
</organism>
<sequence>MKYILTIMIIWFTGTNSFSQGSWNIGYIEIDSLNSDYLNTQIKLDFKHDWLEMKKPEKRKIRHYVSPKDTAYLLIDNYKTVLIERRTIYVDHGSFNDQFLEIENYNKELSRRIYDTKIIQLEEDRIKVRVVIKNYKTVEF</sequence>
<gene>
    <name evidence="1" type="ORF">Q4Q35_13740</name>
</gene>
<evidence type="ECO:0000313" key="1">
    <source>
        <dbReference type="EMBL" id="MDO5970871.1"/>
    </source>
</evidence>